<dbReference type="Proteomes" id="UP000231152">
    <property type="component" value="Unassembled WGS sequence"/>
</dbReference>
<dbReference type="EMBL" id="PFET01000002">
    <property type="protein sequence ID" value="PJE76219.1"/>
    <property type="molecule type" value="Genomic_DNA"/>
</dbReference>
<keyword evidence="1" id="KW-1133">Transmembrane helix</keyword>
<gene>
    <name evidence="2" type="ORF">COV04_00495</name>
</gene>
<accession>A0A2M8LFK8</accession>
<keyword evidence="1" id="KW-0812">Transmembrane</keyword>
<protein>
    <submittedName>
        <fullName evidence="2">Uncharacterized protein</fullName>
    </submittedName>
</protein>
<evidence type="ECO:0000313" key="2">
    <source>
        <dbReference type="EMBL" id="PJE76219.1"/>
    </source>
</evidence>
<proteinExistence type="predicted"/>
<keyword evidence="1" id="KW-0472">Membrane</keyword>
<evidence type="ECO:0000313" key="3">
    <source>
        <dbReference type="Proteomes" id="UP000231152"/>
    </source>
</evidence>
<name>A0A2M8LFK8_9BACT</name>
<evidence type="ECO:0000256" key="1">
    <source>
        <dbReference type="SAM" id="Phobius"/>
    </source>
</evidence>
<feature type="transmembrane region" description="Helical" evidence="1">
    <location>
        <begin position="12"/>
        <end position="35"/>
    </location>
</feature>
<organism evidence="2 3">
    <name type="scientific">Candidatus Uhrbacteria bacterium CG10_big_fil_rev_8_21_14_0_10_48_11</name>
    <dbReference type="NCBI Taxonomy" id="1975037"/>
    <lineage>
        <taxon>Bacteria</taxon>
        <taxon>Candidatus Uhriibacteriota</taxon>
    </lineage>
</organism>
<sequence length="174" mass="18992">MYYKKKNKHKHIVLFPSGFGLIELVVVLGLTALMVPSMLQFSFFVTKVMGEQQRKVEAAYLAEEGIEAVRTMRDSSWTDAIVPLSLATSYYPVLVGDSWTLNASDPGVLLGRYTLTITLDAVSRDASSNIVAPPAVGGMNDDGTRLVTSTITWNDEGTPSSFSVQAYVTDFLSN</sequence>
<reference evidence="2 3" key="1">
    <citation type="submission" date="2017-09" db="EMBL/GenBank/DDBJ databases">
        <title>Depth-based differentiation of microbial function through sediment-hosted aquifers and enrichment of novel symbionts in the deep terrestrial subsurface.</title>
        <authorList>
            <person name="Probst A.J."/>
            <person name="Ladd B."/>
            <person name="Jarett J.K."/>
            <person name="Geller-Mcgrath D.E."/>
            <person name="Sieber C.M."/>
            <person name="Emerson J.B."/>
            <person name="Anantharaman K."/>
            <person name="Thomas B.C."/>
            <person name="Malmstrom R."/>
            <person name="Stieglmeier M."/>
            <person name="Klingl A."/>
            <person name="Woyke T."/>
            <person name="Ryan C.M."/>
            <person name="Banfield J.F."/>
        </authorList>
    </citation>
    <scope>NUCLEOTIDE SEQUENCE [LARGE SCALE GENOMIC DNA]</scope>
    <source>
        <strain evidence="2">CG10_big_fil_rev_8_21_14_0_10_48_11</strain>
    </source>
</reference>
<dbReference type="AlphaFoldDB" id="A0A2M8LFK8"/>
<comment type="caution">
    <text evidence="2">The sequence shown here is derived from an EMBL/GenBank/DDBJ whole genome shotgun (WGS) entry which is preliminary data.</text>
</comment>